<evidence type="ECO:0000313" key="2">
    <source>
        <dbReference type="EMBL" id="REJ52100.1"/>
    </source>
</evidence>
<accession>A0A3E0LX40</accession>
<organism evidence="2 3">
    <name type="scientific">Microcystis wesenbergii TW10</name>
    <dbReference type="NCBI Taxonomy" id="2060474"/>
    <lineage>
        <taxon>Bacteria</taxon>
        <taxon>Bacillati</taxon>
        <taxon>Cyanobacteriota</taxon>
        <taxon>Cyanophyceae</taxon>
        <taxon>Oscillatoriophycideae</taxon>
        <taxon>Chroococcales</taxon>
        <taxon>Microcystaceae</taxon>
        <taxon>Microcystis</taxon>
    </lineage>
</organism>
<dbReference type="PANTHER" id="PTHR34613">
    <property type="entry name" value="SLL0800 PROTEIN"/>
    <property type="match status" value="1"/>
</dbReference>
<evidence type="ECO:0000313" key="3">
    <source>
        <dbReference type="Proteomes" id="UP000257002"/>
    </source>
</evidence>
<sequence length="276" mass="32083">MYDSTCKFIALEYSRDLATWLLGKPLELTEIKPSELSLEPIRADTLIFLESEELILHIEFQTDPKEDIPYRMLDYATRLYRRYPHKPIHQVVIYLRKSDSPTVRQNDYKQGKSSHQFEVIRLWEQPSEPLLKAPGLFPFAILAQAEKQENLLRQIAQEIEQISDSREQSNLAASTAILAGLVLKKDIIQRLLRKDIMKESVIYQEIWSEGLQEGRQEGEANLVLRQLNRRIGDISPELLPNIRSLDLEQLENLGEALLDFQSPQDLEQWLENCRAS</sequence>
<dbReference type="EMBL" id="QQWD01000011">
    <property type="protein sequence ID" value="REJ52100.1"/>
    <property type="molecule type" value="Genomic_DNA"/>
</dbReference>
<name>A0A3E0LX40_9CHRO</name>
<feature type="domain" description="DUF4351" evidence="1">
    <location>
        <begin position="212"/>
        <end position="270"/>
    </location>
</feature>
<proteinExistence type="predicted"/>
<dbReference type="AlphaFoldDB" id="A0A3E0LX40"/>
<gene>
    <name evidence="2" type="ORF">DWQ51_11510</name>
</gene>
<dbReference type="InterPro" id="IPR025587">
    <property type="entry name" value="DUF4351"/>
</dbReference>
<dbReference type="Proteomes" id="UP000257002">
    <property type="component" value="Unassembled WGS sequence"/>
</dbReference>
<dbReference type="PANTHER" id="PTHR34613:SF1">
    <property type="entry name" value="SLL6017 PROTEIN"/>
    <property type="match status" value="1"/>
</dbReference>
<evidence type="ECO:0000259" key="1">
    <source>
        <dbReference type="Pfam" id="PF14261"/>
    </source>
</evidence>
<reference evidence="2 3" key="1">
    <citation type="submission" date="2017-10" db="EMBL/GenBank/DDBJ databases">
        <title>A large-scale comparative metagenomic study reveals the eutrophication-driven functional interactions in six Microcystis-epibionts communities.</title>
        <authorList>
            <person name="Li Q."/>
            <person name="Lin F."/>
        </authorList>
    </citation>
    <scope>NUCLEOTIDE SEQUENCE [LARGE SCALE GENOMIC DNA]</scope>
    <source>
        <strain evidence="2">TW10</strain>
    </source>
</reference>
<protein>
    <submittedName>
        <fullName evidence="2">DUF4351 domain-containing protein</fullName>
    </submittedName>
</protein>
<comment type="caution">
    <text evidence="2">The sequence shown here is derived from an EMBL/GenBank/DDBJ whole genome shotgun (WGS) entry which is preliminary data.</text>
</comment>
<dbReference type="Pfam" id="PF14261">
    <property type="entry name" value="DUF4351"/>
    <property type="match status" value="1"/>
</dbReference>